<organism evidence="1 2">
    <name type="scientific">Cannabis sativa</name>
    <name type="common">Hemp</name>
    <name type="synonym">Marijuana</name>
    <dbReference type="NCBI Taxonomy" id="3483"/>
    <lineage>
        <taxon>Eukaryota</taxon>
        <taxon>Viridiplantae</taxon>
        <taxon>Streptophyta</taxon>
        <taxon>Embryophyta</taxon>
        <taxon>Tracheophyta</taxon>
        <taxon>Spermatophyta</taxon>
        <taxon>Magnoliopsida</taxon>
        <taxon>eudicotyledons</taxon>
        <taxon>Gunneridae</taxon>
        <taxon>Pentapetalae</taxon>
        <taxon>rosids</taxon>
        <taxon>fabids</taxon>
        <taxon>Rosales</taxon>
        <taxon>Cannabaceae</taxon>
        <taxon>Cannabis</taxon>
    </lineage>
</organism>
<accession>A0A7J6I9U4</accession>
<evidence type="ECO:0000313" key="2">
    <source>
        <dbReference type="Proteomes" id="UP000583929"/>
    </source>
</evidence>
<reference evidence="1 2" key="1">
    <citation type="journal article" date="2020" name="bioRxiv">
        <title>Sequence and annotation of 42 cannabis genomes reveals extensive copy number variation in cannabinoid synthesis and pathogen resistance genes.</title>
        <authorList>
            <person name="Mckernan K.J."/>
            <person name="Helbert Y."/>
            <person name="Kane L.T."/>
            <person name="Ebling H."/>
            <person name="Zhang L."/>
            <person name="Liu B."/>
            <person name="Eaton Z."/>
            <person name="Mclaughlin S."/>
            <person name="Kingan S."/>
            <person name="Baybayan P."/>
            <person name="Concepcion G."/>
            <person name="Jordan M."/>
            <person name="Riva A."/>
            <person name="Barbazuk W."/>
            <person name="Harkins T."/>
        </authorList>
    </citation>
    <scope>NUCLEOTIDE SEQUENCE [LARGE SCALE GENOMIC DNA]</scope>
    <source>
        <strain evidence="2">cv. Jamaican Lion 4</strain>
        <tissue evidence="1">Leaf</tissue>
    </source>
</reference>
<dbReference type="EMBL" id="JAATIQ010000002">
    <property type="protein sequence ID" value="KAF4404056.1"/>
    <property type="molecule type" value="Genomic_DNA"/>
</dbReference>
<keyword evidence="2" id="KW-1185">Reference proteome</keyword>
<name>A0A7J6I9U4_CANSA</name>
<dbReference type="AlphaFoldDB" id="A0A7J6I9U4"/>
<protein>
    <submittedName>
        <fullName evidence="1">Uncharacterized protein</fullName>
    </submittedName>
</protein>
<proteinExistence type="predicted"/>
<gene>
    <name evidence="1" type="ORF">G4B88_014512</name>
</gene>
<dbReference type="Proteomes" id="UP000583929">
    <property type="component" value="Unassembled WGS sequence"/>
</dbReference>
<evidence type="ECO:0000313" key="1">
    <source>
        <dbReference type="EMBL" id="KAF4404056.1"/>
    </source>
</evidence>
<sequence length="69" mass="7833">MAIKEFLFLRIIPNLSESSTLVPIGIFQSKQCKKEANICINILSPKEIPAHILLPDPNGRYLKFLPEKL</sequence>
<comment type="caution">
    <text evidence="1">The sequence shown here is derived from an EMBL/GenBank/DDBJ whole genome shotgun (WGS) entry which is preliminary data.</text>
</comment>